<keyword evidence="3" id="KW-0731">Sigma factor</keyword>
<dbReference type="Pfam" id="PF04542">
    <property type="entry name" value="Sigma70_r2"/>
    <property type="match status" value="1"/>
</dbReference>
<organism evidence="6 7">
    <name type="scientific">Chitinophaga parva</name>
    <dbReference type="NCBI Taxonomy" id="2169414"/>
    <lineage>
        <taxon>Bacteria</taxon>
        <taxon>Pseudomonadati</taxon>
        <taxon>Bacteroidota</taxon>
        <taxon>Chitinophagia</taxon>
        <taxon>Chitinophagales</taxon>
        <taxon>Chitinophagaceae</taxon>
        <taxon>Chitinophaga</taxon>
    </lineage>
</organism>
<dbReference type="GO" id="GO:0006352">
    <property type="term" value="P:DNA-templated transcription initiation"/>
    <property type="evidence" value="ECO:0007669"/>
    <property type="project" value="InterPro"/>
</dbReference>
<dbReference type="PROSITE" id="PS00622">
    <property type="entry name" value="HTH_LUXR_1"/>
    <property type="match status" value="1"/>
</dbReference>
<dbReference type="SUPFAM" id="SSF88659">
    <property type="entry name" value="Sigma3 and sigma4 domains of RNA polymerase sigma factors"/>
    <property type="match status" value="1"/>
</dbReference>
<keyword evidence="4" id="KW-0804">Transcription</keyword>
<evidence type="ECO:0000259" key="5">
    <source>
        <dbReference type="PROSITE" id="PS00622"/>
    </source>
</evidence>
<comment type="similarity">
    <text evidence="1">Belongs to the sigma-70 factor family. ECF subfamily.</text>
</comment>
<dbReference type="SUPFAM" id="SSF88946">
    <property type="entry name" value="Sigma2 domain of RNA polymerase sigma factors"/>
    <property type="match status" value="1"/>
</dbReference>
<gene>
    <name evidence="6" type="ORF">DCC81_11185</name>
</gene>
<dbReference type="InterPro" id="IPR007627">
    <property type="entry name" value="RNA_pol_sigma70_r2"/>
</dbReference>
<evidence type="ECO:0000256" key="1">
    <source>
        <dbReference type="ARBA" id="ARBA00010641"/>
    </source>
</evidence>
<dbReference type="InterPro" id="IPR013324">
    <property type="entry name" value="RNA_pol_sigma_r3/r4-like"/>
</dbReference>
<proteinExistence type="inferred from homology"/>
<dbReference type="PANTHER" id="PTHR43133:SF46">
    <property type="entry name" value="RNA POLYMERASE SIGMA-70 FACTOR ECF SUBFAMILY"/>
    <property type="match status" value="1"/>
</dbReference>
<dbReference type="InterPro" id="IPR013249">
    <property type="entry name" value="RNA_pol_sigma70_r4_t2"/>
</dbReference>
<dbReference type="Gene3D" id="1.10.10.10">
    <property type="entry name" value="Winged helix-like DNA-binding domain superfamily/Winged helix DNA-binding domain"/>
    <property type="match status" value="1"/>
</dbReference>
<dbReference type="PANTHER" id="PTHR43133">
    <property type="entry name" value="RNA POLYMERASE ECF-TYPE SIGMA FACTO"/>
    <property type="match status" value="1"/>
</dbReference>
<reference evidence="6 7" key="1">
    <citation type="submission" date="2018-04" db="EMBL/GenBank/DDBJ databases">
        <title>Chitinophaga fuyangensis sp. nov., isolated from soil in a chemical factory.</title>
        <authorList>
            <person name="Chen K."/>
        </authorList>
    </citation>
    <scope>NUCLEOTIDE SEQUENCE [LARGE SCALE GENOMIC DNA]</scope>
    <source>
        <strain evidence="6 7">LY-1</strain>
    </source>
</reference>
<dbReference type="NCBIfam" id="TIGR02937">
    <property type="entry name" value="sigma70-ECF"/>
    <property type="match status" value="1"/>
</dbReference>
<feature type="domain" description="HTH luxR-type" evidence="5">
    <location>
        <begin position="151"/>
        <end position="178"/>
    </location>
</feature>
<evidence type="ECO:0000256" key="2">
    <source>
        <dbReference type="ARBA" id="ARBA00023015"/>
    </source>
</evidence>
<evidence type="ECO:0000313" key="6">
    <source>
        <dbReference type="EMBL" id="PUZ26383.1"/>
    </source>
</evidence>
<dbReference type="CDD" id="cd06171">
    <property type="entry name" value="Sigma70_r4"/>
    <property type="match status" value="1"/>
</dbReference>
<sequence>MPGDELVNATDDFLLSEIGKGNKAAFDQVYNKYWKKIFNAAYKRLEDTDQAKDVAQDVFVQLWTREKNTPIENLNAYLHTAARNAVFRLLEREGRYAFFPGEAAELEKLKAPHSQTDGDMLFKEFLQTFHALTASLPEQQRLIFHLRFQEGRSSQEIADTLRVSVKTVRNQMGRALARIKQSLLPVFLLLLRFFISF</sequence>
<dbReference type="EMBL" id="QCYK01000002">
    <property type="protein sequence ID" value="PUZ26383.1"/>
    <property type="molecule type" value="Genomic_DNA"/>
</dbReference>
<dbReference type="OrthoDB" id="679904at2"/>
<dbReference type="Gene3D" id="1.10.1740.10">
    <property type="match status" value="1"/>
</dbReference>
<name>A0A2T7BJD9_9BACT</name>
<evidence type="ECO:0000256" key="3">
    <source>
        <dbReference type="ARBA" id="ARBA00023082"/>
    </source>
</evidence>
<keyword evidence="7" id="KW-1185">Reference proteome</keyword>
<dbReference type="GO" id="GO:0016987">
    <property type="term" value="F:sigma factor activity"/>
    <property type="evidence" value="ECO:0007669"/>
    <property type="project" value="UniProtKB-KW"/>
</dbReference>
<keyword evidence="2" id="KW-0805">Transcription regulation</keyword>
<dbReference type="InterPro" id="IPR039425">
    <property type="entry name" value="RNA_pol_sigma-70-like"/>
</dbReference>
<dbReference type="InterPro" id="IPR013325">
    <property type="entry name" value="RNA_pol_sigma_r2"/>
</dbReference>
<protein>
    <submittedName>
        <fullName evidence="6">RNA polymerase sigma-70 factor</fullName>
    </submittedName>
</protein>
<comment type="caution">
    <text evidence="6">The sequence shown here is derived from an EMBL/GenBank/DDBJ whole genome shotgun (WGS) entry which is preliminary data.</text>
</comment>
<dbReference type="AlphaFoldDB" id="A0A2T7BJD9"/>
<dbReference type="InterPro" id="IPR014284">
    <property type="entry name" value="RNA_pol_sigma-70_dom"/>
</dbReference>
<accession>A0A2T7BJD9</accession>
<dbReference type="GO" id="GO:0003677">
    <property type="term" value="F:DNA binding"/>
    <property type="evidence" value="ECO:0007669"/>
    <property type="project" value="InterPro"/>
</dbReference>
<dbReference type="InterPro" id="IPR000792">
    <property type="entry name" value="Tscrpt_reg_LuxR_C"/>
</dbReference>
<evidence type="ECO:0000256" key="4">
    <source>
        <dbReference type="ARBA" id="ARBA00023163"/>
    </source>
</evidence>
<dbReference type="InterPro" id="IPR036388">
    <property type="entry name" value="WH-like_DNA-bd_sf"/>
</dbReference>
<evidence type="ECO:0000313" key="7">
    <source>
        <dbReference type="Proteomes" id="UP000244450"/>
    </source>
</evidence>
<dbReference type="Proteomes" id="UP000244450">
    <property type="component" value="Unassembled WGS sequence"/>
</dbReference>
<dbReference type="Pfam" id="PF08281">
    <property type="entry name" value="Sigma70_r4_2"/>
    <property type="match status" value="1"/>
</dbReference>